<evidence type="ECO:0000256" key="3">
    <source>
        <dbReference type="ARBA" id="ARBA00023163"/>
    </source>
</evidence>
<dbReference type="AlphaFoldDB" id="A0A1Y5HGM4"/>
<dbReference type="Gene3D" id="1.10.10.60">
    <property type="entry name" value="Homeodomain-like"/>
    <property type="match status" value="1"/>
</dbReference>
<organism evidence="5 6">
    <name type="scientific">Oleispira antarctica</name>
    <dbReference type="NCBI Taxonomy" id="188908"/>
    <lineage>
        <taxon>Bacteria</taxon>
        <taxon>Pseudomonadati</taxon>
        <taxon>Pseudomonadota</taxon>
        <taxon>Gammaproteobacteria</taxon>
        <taxon>Oceanospirillales</taxon>
        <taxon>Oceanospirillaceae</taxon>
        <taxon>Oleispira</taxon>
    </lineage>
</organism>
<dbReference type="InterPro" id="IPR018060">
    <property type="entry name" value="HTH_AraC"/>
</dbReference>
<dbReference type="SUPFAM" id="SSF46689">
    <property type="entry name" value="Homeodomain-like"/>
    <property type="match status" value="1"/>
</dbReference>
<keyword evidence="1" id="KW-0805">Transcription regulation</keyword>
<sequence length="354" mass="40337">MRLIYTLQCLIVSQIVNNPNLTLPIYYLAKIYDLLNIWQIDTDSWLAENQLTLAQLRDFDSNINFKTFESVITSAIDVSGQETLGLHVGQRLGVTAHGMMGYAMVNSGSLRETVELFKRFINTRTPLMSVDLIENDNKITIKFNELYSIGSIQSTFYEALLLTLNNILLQISFGEVNILGVSFNYSAPSYEEKYRDFFQCPIEFNASSASMVISTEGLDDILKMSDPTSLQQAQQLCEEELQKIGSLDTLAGKIKELMLMSIGHFPSLQQTADRFHMSARTLHRHLKQEETSFKDIVDGVSHKLAKEYLVNSTLSIQEISYLLGYMDTANFRRAFKRWQGMAPSEFREQTRSVH</sequence>
<dbReference type="SMART" id="SM00342">
    <property type="entry name" value="HTH_ARAC"/>
    <property type="match status" value="1"/>
</dbReference>
<proteinExistence type="predicted"/>
<evidence type="ECO:0000313" key="5">
    <source>
        <dbReference type="EMBL" id="OUS34843.1"/>
    </source>
</evidence>
<gene>
    <name evidence="5" type="ORF">A9R00_12350</name>
</gene>
<name>A0A1Y5HGM4_OLEAN</name>
<keyword evidence="2" id="KW-0238">DNA-binding</keyword>
<dbReference type="PROSITE" id="PS01124">
    <property type="entry name" value="HTH_ARAC_FAMILY_2"/>
    <property type="match status" value="1"/>
</dbReference>
<dbReference type="PANTHER" id="PTHR47894">
    <property type="entry name" value="HTH-TYPE TRANSCRIPTIONAL REGULATOR GADX"/>
    <property type="match status" value="1"/>
</dbReference>
<protein>
    <recommendedName>
        <fullName evidence="4">HTH araC/xylS-type domain-containing protein</fullName>
    </recommendedName>
</protein>
<reference evidence="6" key="1">
    <citation type="journal article" date="2017" name="Proc. Natl. Acad. Sci. U.S.A.">
        <title>Simulation of Deepwater Horizon oil plume reveals substrate specialization within a complex community of hydrocarbon degraders.</title>
        <authorList>
            <person name="Hu P."/>
            <person name="Dubinsky E.A."/>
            <person name="Probst A.J."/>
            <person name="Wang J."/>
            <person name="Sieber C.M.K."/>
            <person name="Tom L.M."/>
            <person name="Gardinali P."/>
            <person name="Banfield J.F."/>
            <person name="Atlas R.M."/>
            <person name="Andersen G.L."/>
        </authorList>
    </citation>
    <scope>NUCLEOTIDE SEQUENCE [LARGE SCALE GENOMIC DNA]</scope>
</reference>
<dbReference type="EMBL" id="MABE01000705">
    <property type="protein sequence ID" value="OUS34843.1"/>
    <property type="molecule type" value="Genomic_DNA"/>
</dbReference>
<comment type="caution">
    <text evidence="5">The sequence shown here is derived from an EMBL/GenBank/DDBJ whole genome shotgun (WGS) entry which is preliminary data.</text>
</comment>
<evidence type="ECO:0000256" key="2">
    <source>
        <dbReference type="ARBA" id="ARBA00023125"/>
    </source>
</evidence>
<dbReference type="InterPro" id="IPR032687">
    <property type="entry name" value="AraC-type_N"/>
</dbReference>
<dbReference type="Pfam" id="PF12625">
    <property type="entry name" value="Arabinose_bd"/>
    <property type="match status" value="1"/>
</dbReference>
<dbReference type="PRINTS" id="PR00032">
    <property type="entry name" value="HTHARAC"/>
</dbReference>
<dbReference type="InterPro" id="IPR009057">
    <property type="entry name" value="Homeodomain-like_sf"/>
</dbReference>
<accession>A0A1Y5HGM4</accession>
<evidence type="ECO:0000313" key="6">
    <source>
        <dbReference type="Proteomes" id="UP000227088"/>
    </source>
</evidence>
<dbReference type="GO" id="GO:0003700">
    <property type="term" value="F:DNA-binding transcription factor activity"/>
    <property type="evidence" value="ECO:0007669"/>
    <property type="project" value="InterPro"/>
</dbReference>
<evidence type="ECO:0000256" key="1">
    <source>
        <dbReference type="ARBA" id="ARBA00023015"/>
    </source>
</evidence>
<evidence type="ECO:0000259" key="4">
    <source>
        <dbReference type="PROSITE" id="PS01124"/>
    </source>
</evidence>
<dbReference type="Proteomes" id="UP000227088">
    <property type="component" value="Unassembled WGS sequence"/>
</dbReference>
<dbReference type="Pfam" id="PF12833">
    <property type="entry name" value="HTH_18"/>
    <property type="match status" value="1"/>
</dbReference>
<dbReference type="PANTHER" id="PTHR47894:SF1">
    <property type="entry name" value="HTH-TYPE TRANSCRIPTIONAL REGULATOR VQSM"/>
    <property type="match status" value="1"/>
</dbReference>
<dbReference type="InterPro" id="IPR020449">
    <property type="entry name" value="Tscrpt_reg_AraC-type_HTH"/>
</dbReference>
<keyword evidence="3" id="KW-0804">Transcription</keyword>
<dbReference type="GO" id="GO:0000976">
    <property type="term" value="F:transcription cis-regulatory region binding"/>
    <property type="evidence" value="ECO:0007669"/>
    <property type="project" value="TreeGrafter"/>
</dbReference>
<feature type="domain" description="HTH araC/xylS-type" evidence="4">
    <location>
        <begin position="252"/>
        <end position="349"/>
    </location>
</feature>
<dbReference type="GO" id="GO:0005829">
    <property type="term" value="C:cytosol"/>
    <property type="evidence" value="ECO:0007669"/>
    <property type="project" value="TreeGrafter"/>
</dbReference>